<dbReference type="EMBL" id="AP026866">
    <property type="protein sequence ID" value="BDS05601.1"/>
    <property type="molecule type" value="Genomic_DNA"/>
</dbReference>
<sequence>MKLMFRCKLLAFSPAILALVFSSCGEPDPANLPVINTPANAKVDLSKVTLSISNAKITRINENKYTLNFDYTVTNHSGAHLAFPCLYDSTDDLIEVGLTDNTDQKLVPGKRPMEGLTLTEPRPLKIANGPVTRSYSVPIMPEVRDSGDLITLRVRLHAPSRYDELRSTVAAPLVQVPWP</sequence>
<evidence type="ECO:0008006" key="3">
    <source>
        <dbReference type="Google" id="ProtNLM"/>
    </source>
</evidence>
<feature type="signal peptide" evidence="1">
    <location>
        <begin position="1"/>
        <end position="18"/>
    </location>
</feature>
<dbReference type="PROSITE" id="PS51257">
    <property type="entry name" value="PROKAR_LIPOPROTEIN"/>
    <property type="match status" value="1"/>
</dbReference>
<keyword evidence="1" id="KW-0732">Signal</keyword>
<feature type="chain" id="PRO_5043714620" description="DUF1735 domain-containing protein" evidence="1">
    <location>
        <begin position="19"/>
        <end position="179"/>
    </location>
</feature>
<dbReference type="KEGG" id="osu:NT6N_06410"/>
<name>A0AAT9FI59_9BACT</name>
<dbReference type="AlphaFoldDB" id="A0AAT9FI59"/>
<evidence type="ECO:0000256" key="1">
    <source>
        <dbReference type="SAM" id="SignalP"/>
    </source>
</evidence>
<evidence type="ECO:0000313" key="2">
    <source>
        <dbReference type="EMBL" id="BDS05601.1"/>
    </source>
</evidence>
<accession>A0AAT9FI59</accession>
<protein>
    <recommendedName>
        <fullName evidence="3">DUF1735 domain-containing protein</fullName>
    </recommendedName>
</protein>
<proteinExistence type="predicted"/>
<reference evidence="2" key="1">
    <citation type="submission" date="2024-07" db="EMBL/GenBank/DDBJ databases">
        <title>Complete genome sequence of Verrucomicrobiaceae bacterium NT6N.</title>
        <authorList>
            <person name="Huang C."/>
            <person name="Takami H."/>
            <person name="Hamasaki K."/>
        </authorList>
    </citation>
    <scope>NUCLEOTIDE SEQUENCE</scope>
    <source>
        <strain evidence="2">NT6N</strain>
    </source>
</reference>
<gene>
    <name evidence="2" type="ORF">NT6N_06410</name>
</gene>
<organism evidence="2">
    <name type="scientific">Oceaniferula spumae</name>
    <dbReference type="NCBI Taxonomy" id="2979115"/>
    <lineage>
        <taxon>Bacteria</taxon>
        <taxon>Pseudomonadati</taxon>
        <taxon>Verrucomicrobiota</taxon>
        <taxon>Verrucomicrobiia</taxon>
        <taxon>Verrucomicrobiales</taxon>
        <taxon>Verrucomicrobiaceae</taxon>
        <taxon>Oceaniferula</taxon>
    </lineage>
</organism>